<keyword evidence="5" id="KW-0597">Phosphoprotein</keyword>
<evidence type="ECO:0000256" key="10">
    <source>
        <dbReference type="SAM" id="MobiDB-lite"/>
    </source>
</evidence>
<dbReference type="Pfam" id="PF15473">
    <property type="entry name" value="PCNP"/>
    <property type="match status" value="1"/>
</dbReference>
<keyword evidence="7" id="KW-0007">Acetylation</keyword>
<comment type="function">
    <text evidence="1">May be involved in cell cycle regulation.</text>
</comment>
<dbReference type="GO" id="GO:0016567">
    <property type="term" value="P:protein ubiquitination"/>
    <property type="evidence" value="ECO:0007669"/>
    <property type="project" value="InterPro"/>
</dbReference>
<keyword evidence="6" id="KW-0832">Ubl conjugation</keyword>
<evidence type="ECO:0000256" key="4">
    <source>
        <dbReference type="ARBA" id="ARBA00022059"/>
    </source>
</evidence>
<evidence type="ECO:0000256" key="6">
    <source>
        <dbReference type="ARBA" id="ARBA00022843"/>
    </source>
</evidence>
<dbReference type="GO" id="GO:0043161">
    <property type="term" value="P:proteasome-mediated ubiquitin-dependent protein catabolic process"/>
    <property type="evidence" value="ECO:0007669"/>
    <property type="project" value="TreeGrafter"/>
</dbReference>
<evidence type="ECO:0000256" key="5">
    <source>
        <dbReference type="ARBA" id="ARBA00022553"/>
    </source>
</evidence>
<name>A0A2I3FVB8_NOMLE</name>
<evidence type="ECO:0000256" key="1">
    <source>
        <dbReference type="ARBA" id="ARBA00002646"/>
    </source>
</evidence>
<dbReference type="STRING" id="61853.ENSNLEP00000025219"/>
<dbReference type="GO" id="GO:0005634">
    <property type="term" value="C:nucleus"/>
    <property type="evidence" value="ECO:0007669"/>
    <property type="project" value="UniProtKB-SubCell"/>
</dbReference>
<proteinExistence type="predicted"/>
<dbReference type="Proteomes" id="UP000001073">
    <property type="component" value="Chromosome 10"/>
</dbReference>
<evidence type="ECO:0000256" key="2">
    <source>
        <dbReference type="ARBA" id="ARBA00004123"/>
    </source>
</evidence>
<accession>A0A2I3FVB8</accession>
<organism evidence="11 12">
    <name type="scientific">Nomascus leucogenys</name>
    <name type="common">Northern white-cheeked gibbon</name>
    <name type="synonym">Hylobates leucogenys</name>
    <dbReference type="NCBI Taxonomy" id="61853"/>
    <lineage>
        <taxon>Eukaryota</taxon>
        <taxon>Metazoa</taxon>
        <taxon>Chordata</taxon>
        <taxon>Craniata</taxon>
        <taxon>Vertebrata</taxon>
        <taxon>Euteleostomi</taxon>
        <taxon>Mammalia</taxon>
        <taxon>Eutheria</taxon>
        <taxon>Euarchontoglires</taxon>
        <taxon>Primates</taxon>
        <taxon>Haplorrhini</taxon>
        <taxon>Catarrhini</taxon>
        <taxon>Hylobatidae</taxon>
        <taxon>Nomascus</taxon>
    </lineage>
</organism>
<comment type="subcellular location">
    <subcellularLocation>
        <location evidence="2">Nucleus</location>
    </subcellularLocation>
</comment>
<protein>
    <recommendedName>
        <fullName evidence="4">PEST proteolytic signal-containing nuclear protein</fullName>
    </recommendedName>
</protein>
<keyword evidence="8" id="KW-0539">Nucleus</keyword>
<feature type="compositionally biased region" description="Polar residues" evidence="10">
    <location>
        <begin position="126"/>
        <end position="135"/>
    </location>
</feature>
<keyword evidence="9" id="KW-0131">Cell cycle</keyword>
<evidence type="ECO:0000256" key="8">
    <source>
        <dbReference type="ARBA" id="ARBA00023242"/>
    </source>
</evidence>
<dbReference type="InterPro" id="IPR029169">
    <property type="entry name" value="PCNP"/>
</dbReference>
<reference evidence="11 12" key="1">
    <citation type="submission" date="2012-10" db="EMBL/GenBank/DDBJ databases">
        <authorList>
            <consortium name="Gibbon Genome Sequencing Consortium"/>
        </authorList>
    </citation>
    <scope>NUCLEOTIDE SEQUENCE [LARGE SCALE GENOMIC DNA]</scope>
</reference>
<evidence type="ECO:0000256" key="7">
    <source>
        <dbReference type="ARBA" id="ARBA00022990"/>
    </source>
</evidence>
<dbReference type="PANTHER" id="PTHR16523">
    <property type="entry name" value="PEST PROTEOLYTIC SIGNAL-CONTAINING NUCLEAR PROTEIN"/>
    <property type="match status" value="1"/>
</dbReference>
<sequence length="165" mass="17848">MLNTQIVFLSKASPPQPAATVAEKLVKTKTVSSSNGGESSSRSIEKRSAEEEAADLPTKPTMISKFGFKASTISIKLGSNKPKETVPTLAPKTLSGAAAFNEDENSEPEEMSPEAKMKMKNIGRDTPTSAGPNSFNKRKHGFSDNQKLWERNIKSYLGNVSDQDN</sequence>
<feature type="region of interest" description="Disordered" evidence="10">
    <location>
        <begin position="79"/>
        <end position="147"/>
    </location>
</feature>
<evidence type="ECO:0000313" key="11">
    <source>
        <dbReference type="Ensembl" id="ENSNLEP00000025219.1"/>
    </source>
</evidence>
<feature type="compositionally biased region" description="Low complexity" evidence="10">
    <location>
        <begin position="32"/>
        <end position="42"/>
    </location>
</feature>
<dbReference type="Ensembl" id="ENSNLET00000054301.1">
    <property type="protein sequence ID" value="ENSNLEP00000025219.1"/>
    <property type="gene ID" value="ENSNLEG00000028653.1"/>
</dbReference>
<feature type="compositionally biased region" description="Acidic residues" evidence="10">
    <location>
        <begin position="101"/>
        <end position="112"/>
    </location>
</feature>
<evidence type="ECO:0000256" key="3">
    <source>
        <dbReference type="ARBA" id="ARBA00011097"/>
    </source>
</evidence>
<reference evidence="11" key="2">
    <citation type="submission" date="2025-08" db="UniProtKB">
        <authorList>
            <consortium name="Ensembl"/>
        </authorList>
    </citation>
    <scope>IDENTIFICATION</scope>
</reference>
<dbReference type="AlphaFoldDB" id="A0A2I3FVB8"/>
<keyword evidence="12" id="KW-1185">Reference proteome</keyword>
<dbReference type="PANTHER" id="PTHR16523:SF7">
    <property type="entry name" value="PEST PROTEOLYTIC SIGNAL-CONTAINING NUCLEAR PROTEIN"/>
    <property type="match status" value="1"/>
</dbReference>
<feature type="region of interest" description="Disordered" evidence="10">
    <location>
        <begin position="28"/>
        <end position="60"/>
    </location>
</feature>
<dbReference type="InParanoid" id="A0A2I3FVB8"/>
<evidence type="ECO:0000256" key="9">
    <source>
        <dbReference type="ARBA" id="ARBA00023306"/>
    </source>
</evidence>
<dbReference type="GeneTree" id="ENSGT00390000010218"/>
<evidence type="ECO:0000313" key="12">
    <source>
        <dbReference type="Proteomes" id="UP000001073"/>
    </source>
</evidence>
<reference evidence="11" key="3">
    <citation type="submission" date="2025-09" db="UniProtKB">
        <authorList>
            <consortium name="Ensembl"/>
        </authorList>
    </citation>
    <scope>IDENTIFICATION</scope>
</reference>
<comment type="subunit">
    <text evidence="3">Interacts with UHRF2/NIRF.</text>
</comment>
<dbReference type="EMBL" id="ADFV01129325">
    <property type="status" value="NOT_ANNOTATED_CDS"/>
    <property type="molecule type" value="Genomic_DNA"/>
</dbReference>